<evidence type="ECO:0000313" key="3">
    <source>
        <dbReference type="Proteomes" id="UP000476411"/>
    </source>
</evidence>
<dbReference type="RefSeq" id="WP_162335427.1">
    <property type="nucleotide sequence ID" value="NZ_CP048113.1"/>
</dbReference>
<keyword evidence="3" id="KW-1185">Reference proteome</keyword>
<dbReference type="Pfam" id="PF00561">
    <property type="entry name" value="Abhydrolase_1"/>
    <property type="match status" value="1"/>
</dbReference>
<feature type="domain" description="AB hydrolase-1" evidence="1">
    <location>
        <begin position="3"/>
        <end position="108"/>
    </location>
</feature>
<reference evidence="2 3" key="1">
    <citation type="submission" date="2020-01" db="EMBL/GenBank/DDBJ databases">
        <title>Complete genome sequence of Chitinophaga sp. H33E-04 isolated from quinoa roots.</title>
        <authorList>
            <person name="Weon H.-Y."/>
            <person name="Lee S.A."/>
        </authorList>
    </citation>
    <scope>NUCLEOTIDE SEQUENCE [LARGE SCALE GENOMIC DNA]</scope>
    <source>
        <strain evidence="2 3">H33E-04</strain>
    </source>
</reference>
<gene>
    <name evidence="2" type="ORF">GWR21_30260</name>
</gene>
<evidence type="ECO:0000259" key="1">
    <source>
        <dbReference type="Pfam" id="PF00561"/>
    </source>
</evidence>
<sequence length="233" mass="25781">MKPSLLLLHGAIGAATQLQPLAAQLAAHYEVHLPEFPGHGGAPLPEQRFSIALFAEATLQYIRQHKLKEVTIFGYSMGGYVALYLARQYPDLISRVITLGTKFHWDETTAAREVKMLDADIIVQKVPAFADNLARLHAPNDWKTVLQRTAEMLLAMGKDNPLKPDEYKEISTPALIMLGDRDKMVTLEETVVAYRGIPGARMAVLPGTPHPIEQVNISLLTYFLQPAGMLTDV</sequence>
<dbReference type="GO" id="GO:0016787">
    <property type="term" value="F:hydrolase activity"/>
    <property type="evidence" value="ECO:0007669"/>
    <property type="project" value="UniProtKB-KW"/>
</dbReference>
<proteinExistence type="predicted"/>
<evidence type="ECO:0000313" key="2">
    <source>
        <dbReference type="EMBL" id="QHS63711.1"/>
    </source>
</evidence>
<dbReference type="Proteomes" id="UP000476411">
    <property type="component" value="Chromosome"/>
</dbReference>
<organism evidence="2 3">
    <name type="scientific">Chitinophaga agri</name>
    <dbReference type="NCBI Taxonomy" id="2703787"/>
    <lineage>
        <taxon>Bacteria</taxon>
        <taxon>Pseudomonadati</taxon>
        <taxon>Bacteroidota</taxon>
        <taxon>Chitinophagia</taxon>
        <taxon>Chitinophagales</taxon>
        <taxon>Chitinophagaceae</taxon>
        <taxon>Chitinophaga</taxon>
    </lineage>
</organism>
<dbReference type="Gene3D" id="3.40.50.1820">
    <property type="entry name" value="alpha/beta hydrolase"/>
    <property type="match status" value="1"/>
</dbReference>
<accession>A0A6B9ZPU7</accession>
<dbReference type="AlphaFoldDB" id="A0A6B9ZPU7"/>
<dbReference type="SUPFAM" id="SSF53474">
    <property type="entry name" value="alpha/beta-Hydrolases"/>
    <property type="match status" value="1"/>
</dbReference>
<dbReference type="InterPro" id="IPR050228">
    <property type="entry name" value="Carboxylesterase_BioH"/>
</dbReference>
<dbReference type="InterPro" id="IPR000073">
    <property type="entry name" value="AB_hydrolase_1"/>
</dbReference>
<dbReference type="PANTHER" id="PTHR43194:SF2">
    <property type="entry name" value="PEROXISOMAL MEMBRANE PROTEIN LPX1"/>
    <property type="match status" value="1"/>
</dbReference>
<dbReference type="InterPro" id="IPR029058">
    <property type="entry name" value="AB_hydrolase_fold"/>
</dbReference>
<name>A0A6B9ZPU7_9BACT</name>
<keyword evidence="2" id="KW-0378">Hydrolase</keyword>
<dbReference type="KEGG" id="chih:GWR21_30260"/>
<dbReference type="PRINTS" id="PR00111">
    <property type="entry name" value="ABHYDROLASE"/>
</dbReference>
<dbReference type="PANTHER" id="PTHR43194">
    <property type="entry name" value="HYDROLASE ALPHA/BETA FOLD FAMILY"/>
    <property type="match status" value="1"/>
</dbReference>
<protein>
    <submittedName>
        <fullName evidence="2">Alpha/beta hydrolase</fullName>
    </submittedName>
</protein>
<dbReference type="EMBL" id="CP048113">
    <property type="protein sequence ID" value="QHS63711.1"/>
    <property type="molecule type" value="Genomic_DNA"/>
</dbReference>